<evidence type="ECO:0000256" key="3">
    <source>
        <dbReference type="ARBA" id="ARBA00023125"/>
    </source>
</evidence>
<feature type="domain" description="HTH lacI-type" evidence="5">
    <location>
        <begin position="5"/>
        <end position="59"/>
    </location>
</feature>
<keyword evidence="4" id="KW-0804">Transcription</keyword>
<dbReference type="GO" id="GO:0003677">
    <property type="term" value="F:DNA binding"/>
    <property type="evidence" value="ECO:0007669"/>
    <property type="project" value="UniProtKB-KW"/>
</dbReference>
<dbReference type="InterPro" id="IPR046335">
    <property type="entry name" value="LacI/GalR-like_sensor"/>
</dbReference>
<evidence type="ECO:0000256" key="2">
    <source>
        <dbReference type="ARBA" id="ARBA00023015"/>
    </source>
</evidence>
<name>A0ABU4DW67_9DEIO</name>
<accession>A0ABU4DW67</accession>
<keyword evidence="8" id="KW-1185">Reference proteome</keyword>
<dbReference type="EMBL" id="JAPMIV010000055">
    <property type="protein sequence ID" value="MDV6376289.1"/>
    <property type="molecule type" value="Genomic_DNA"/>
</dbReference>
<dbReference type="PANTHER" id="PTHR30146">
    <property type="entry name" value="LACI-RELATED TRANSCRIPTIONAL REPRESSOR"/>
    <property type="match status" value="1"/>
</dbReference>
<evidence type="ECO:0000259" key="6">
    <source>
        <dbReference type="PROSITE" id="PS50943"/>
    </source>
</evidence>
<evidence type="ECO:0000313" key="7">
    <source>
        <dbReference type="EMBL" id="MDV6376289.1"/>
    </source>
</evidence>
<comment type="caution">
    <text evidence="7">The sequence shown here is derived from an EMBL/GenBank/DDBJ whole genome shotgun (WGS) entry which is preliminary data.</text>
</comment>
<dbReference type="PROSITE" id="PS50932">
    <property type="entry name" value="HTH_LACI_2"/>
    <property type="match status" value="1"/>
</dbReference>
<dbReference type="SUPFAM" id="SSF53822">
    <property type="entry name" value="Periplasmic binding protein-like I"/>
    <property type="match status" value="1"/>
</dbReference>
<dbReference type="Pfam" id="PF13377">
    <property type="entry name" value="Peripla_BP_3"/>
    <property type="match status" value="1"/>
</dbReference>
<gene>
    <name evidence="7" type="ORF">ORD21_16970</name>
</gene>
<keyword evidence="3 7" id="KW-0238">DNA-binding</keyword>
<dbReference type="Proteomes" id="UP001276150">
    <property type="component" value="Unassembled WGS sequence"/>
</dbReference>
<proteinExistence type="predicted"/>
<dbReference type="InterPro" id="IPR001387">
    <property type="entry name" value="Cro/C1-type_HTH"/>
</dbReference>
<evidence type="ECO:0000313" key="8">
    <source>
        <dbReference type="Proteomes" id="UP001276150"/>
    </source>
</evidence>
<dbReference type="InterPro" id="IPR028082">
    <property type="entry name" value="Peripla_BP_I"/>
</dbReference>
<dbReference type="InterPro" id="IPR000843">
    <property type="entry name" value="HTH_LacI"/>
</dbReference>
<evidence type="ECO:0000256" key="1">
    <source>
        <dbReference type="ARBA" id="ARBA00022491"/>
    </source>
</evidence>
<protein>
    <submittedName>
        <fullName evidence="7">LacI family DNA-binding transcriptional regulator</fullName>
    </submittedName>
</protein>
<dbReference type="RefSeq" id="WP_317641644.1">
    <property type="nucleotide sequence ID" value="NZ_JAPMIV010000055.1"/>
</dbReference>
<feature type="domain" description="HTH cro/C1-type" evidence="6">
    <location>
        <begin position="10"/>
        <end position="53"/>
    </location>
</feature>
<dbReference type="SMART" id="SM00354">
    <property type="entry name" value="HTH_LACI"/>
    <property type="match status" value="1"/>
</dbReference>
<sequence length="341" mass="36690">MSATVTLMHVAQEAGVSPSTVSRILNGTANVTPDKRERVEAVIHRLNFTPNVQAQALANGRSFSVGVLTQKLSSAFYGETLAGIEQGLDGSPYHPLVVSGHWRAKQEQQALDLLIRRRVDALIVLGGVIGDAALQRVAAQMPLVAVGREVSGLPERCVLIDNHAGIRQVVLHLAGLGHRDIAYIGGDECQQDAVERRQGFEDSLREMGLPFQPRLVMIGDYTEVSGEWAAAELLASGLPFTALVCANDQMAFGARLSLYRRGLRVPEDISLTGFDDLFNSRYTTPPLTTVHQAVNELGQLAAETVLRLLAGEQPHLSSYVPQLVIRESTGPAPLSPTAGGH</sequence>
<dbReference type="PANTHER" id="PTHR30146:SF148">
    <property type="entry name" value="HTH-TYPE TRANSCRIPTIONAL REPRESSOR PURR-RELATED"/>
    <property type="match status" value="1"/>
</dbReference>
<dbReference type="InterPro" id="IPR010982">
    <property type="entry name" value="Lambda_DNA-bd_dom_sf"/>
</dbReference>
<evidence type="ECO:0000256" key="4">
    <source>
        <dbReference type="ARBA" id="ARBA00023163"/>
    </source>
</evidence>
<dbReference type="Pfam" id="PF00356">
    <property type="entry name" value="LacI"/>
    <property type="match status" value="1"/>
</dbReference>
<dbReference type="CDD" id="cd01392">
    <property type="entry name" value="HTH_LacI"/>
    <property type="match status" value="1"/>
</dbReference>
<reference evidence="7 8" key="1">
    <citation type="submission" date="2022-11" db="EMBL/GenBank/DDBJ databases">
        <title>Deinococcus ZS9-10, Low Temperature and Draught-tolerating, UV-resistant Bacteria from Continental Antarctica.</title>
        <authorList>
            <person name="Cheng L."/>
        </authorList>
    </citation>
    <scope>NUCLEOTIDE SEQUENCE [LARGE SCALE GENOMIC DNA]</scope>
    <source>
        <strain evidence="7 8">ZS9-10</strain>
    </source>
</reference>
<keyword evidence="1" id="KW-0678">Repressor</keyword>
<dbReference type="Gene3D" id="3.40.50.2300">
    <property type="match status" value="2"/>
</dbReference>
<dbReference type="SUPFAM" id="SSF47413">
    <property type="entry name" value="lambda repressor-like DNA-binding domains"/>
    <property type="match status" value="1"/>
</dbReference>
<dbReference type="Gene3D" id="1.10.260.40">
    <property type="entry name" value="lambda repressor-like DNA-binding domains"/>
    <property type="match status" value="1"/>
</dbReference>
<dbReference type="PROSITE" id="PS50943">
    <property type="entry name" value="HTH_CROC1"/>
    <property type="match status" value="1"/>
</dbReference>
<evidence type="ECO:0000259" key="5">
    <source>
        <dbReference type="PROSITE" id="PS50932"/>
    </source>
</evidence>
<keyword evidence="2" id="KW-0805">Transcription regulation</keyword>
<organism evidence="7 8">
    <name type="scientific">Deinococcus arenicola</name>
    <dbReference type="NCBI Taxonomy" id="2994950"/>
    <lineage>
        <taxon>Bacteria</taxon>
        <taxon>Thermotogati</taxon>
        <taxon>Deinococcota</taxon>
        <taxon>Deinococci</taxon>
        <taxon>Deinococcales</taxon>
        <taxon>Deinococcaceae</taxon>
        <taxon>Deinococcus</taxon>
    </lineage>
</organism>